<evidence type="ECO:0000313" key="1">
    <source>
        <dbReference type="EMBL" id="KAK1861649.1"/>
    </source>
</evidence>
<dbReference type="Proteomes" id="UP000798662">
    <property type="component" value="Chromosome 1"/>
</dbReference>
<sequence>MRQDYNATMKRRGRVKRKAKVYDGNSGGCSAKGKSPKARATRTEIEAGSGSNAEPEVSGGEDAARRRRGREDESGNRIYMLSDLIMGRNVDGGLVVMKYASVCRARMRVACHGMRTSTWTSRFTCDLSLSITKKSSAKVRKLREEHHELLAADVEEDAIEGRGSDESEDSVEEVGAAEAAATRTFIEDVMGSTDEEAGDTDNGEPAAFA</sequence>
<organism evidence="1 2">
    <name type="scientific">Pyropia yezoensis</name>
    <name type="common">Susabi-nori</name>
    <name type="synonym">Porphyra yezoensis</name>
    <dbReference type="NCBI Taxonomy" id="2788"/>
    <lineage>
        <taxon>Eukaryota</taxon>
        <taxon>Rhodophyta</taxon>
        <taxon>Bangiophyceae</taxon>
        <taxon>Bangiales</taxon>
        <taxon>Bangiaceae</taxon>
        <taxon>Pyropia</taxon>
    </lineage>
</organism>
<dbReference type="EMBL" id="CM020618">
    <property type="protein sequence ID" value="KAK1861649.1"/>
    <property type="molecule type" value="Genomic_DNA"/>
</dbReference>
<keyword evidence="2" id="KW-1185">Reference proteome</keyword>
<protein>
    <submittedName>
        <fullName evidence="1">Uncharacterized protein</fullName>
    </submittedName>
</protein>
<accession>A0ACC3BUD0</accession>
<evidence type="ECO:0000313" key="2">
    <source>
        <dbReference type="Proteomes" id="UP000798662"/>
    </source>
</evidence>
<proteinExistence type="predicted"/>
<gene>
    <name evidence="1" type="ORF">I4F81_004230</name>
</gene>
<reference evidence="1" key="1">
    <citation type="submission" date="2019-11" db="EMBL/GenBank/DDBJ databases">
        <title>Nori genome reveals adaptations in red seaweeds to the harsh intertidal environment.</title>
        <authorList>
            <person name="Wang D."/>
            <person name="Mao Y."/>
        </authorList>
    </citation>
    <scope>NUCLEOTIDE SEQUENCE</scope>
    <source>
        <tissue evidence="1">Gametophyte</tissue>
    </source>
</reference>
<name>A0ACC3BUD0_PYRYE</name>
<comment type="caution">
    <text evidence="1">The sequence shown here is derived from an EMBL/GenBank/DDBJ whole genome shotgun (WGS) entry which is preliminary data.</text>
</comment>